<dbReference type="GeneID" id="66099824"/>
<dbReference type="Proteomes" id="UP000812287">
    <property type="component" value="Unassembled WGS sequence"/>
</dbReference>
<evidence type="ECO:0000313" key="2">
    <source>
        <dbReference type="Proteomes" id="UP000812287"/>
    </source>
</evidence>
<proteinExistence type="predicted"/>
<reference evidence="1" key="1">
    <citation type="submission" date="2020-11" db="EMBL/GenBank/DDBJ databases">
        <title>Adaptations for nitrogen fixation in a non-lichenized fungal sporocarp promotes dispersal by wood-feeding termites.</title>
        <authorList>
            <consortium name="DOE Joint Genome Institute"/>
            <person name="Koch R.A."/>
            <person name="Yoon G."/>
            <person name="Arayal U."/>
            <person name="Lail K."/>
            <person name="Amirebrahimi M."/>
            <person name="Labutti K."/>
            <person name="Lipzen A."/>
            <person name="Riley R."/>
            <person name="Barry K."/>
            <person name="Henrissat B."/>
            <person name="Grigoriev I.V."/>
            <person name="Herr J.R."/>
            <person name="Aime M.C."/>
        </authorList>
    </citation>
    <scope>NUCLEOTIDE SEQUENCE</scope>
    <source>
        <strain evidence="1">MCA 3950</strain>
    </source>
</reference>
<name>A0A9P8APY3_9AGAR</name>
<evidence type="ECO:0000313" key="1">
    <source>
        <dbReference type="EMBL" id="KAG7443494.1"/>
    </source>
</evidence>
<accession>A0A9P8APY3</accession>
<comment type="caution">
    <text evidence="1">The sequence shown here is derived from an EMBL/GenBank/DDBJ whole genome shotgun (WGS) entry which is preliminary data.</text>
</comment>
<dbReference type="EMBL" id="MU250545">
    <property type="protein sequence ID" value="KAG7443494.1"/>
    <property type="molecule type" value="Genomic_DNA"/>
</dbReference>
<organism evidence="1 2">
    <name type="scientific">Guyanagaster necrorhizus</name>
    <dbReference type="NCBI Taxonomy" id="856835"/>
    <lineage>
        <taxon>Eukaryota</taxon>
        <taxon>Fungi</taxon>
        <taxon>Dikarya</taxon>
        <taxon>Basidiomycota</taxon>
        <taxon>Agaricomycotina</taxon>
        <taxon>Agaricomycetes</taxon>
        <taxon>Agaricomycetidae</taxon>
        <taxon>Agaricales</taxon>
        <taxon>Marasmiineae</taxon>
        <taxon>Physalacriaceae</taxon>
        <taxon>Guyanagaster</taxon>
    </lineage>
</organism>
<dbReference type="OrthoDB" id="2745898at2759"/>
<dbReference type="RefSeq" id="XP_043036994.1">
    <property type="nucleotide sequence ID" value="XM_043177537.1"/>
</dbReference>
<sequence length="384" mass="43781">MYLASPIIPAATRTVYLRSLCAFVIDSWISSILQFTTNIDTICFFNISWDMLAQEWLDTISSYRLTGISLDSIHIHSIDSFFSFFLSFTTRAHVNLYIFGTSYVENAEEQVDLARLQSHKKPVALRSLVIRCLEYGDVTKSVRAILLSPSSSFNLRALVVAKFNISRIREDSMDSYAILLRDLILSSNLQALRTMRSNFIMPARPSFIFYIPSSTNSHLASSLLRFELSPFSRVQFCGAIQRFESISAPIRRLPRDRQKVPLASVKHDSLELVKVHLQRSGNVPLKVCLDLYSSDKHKVDAISRVLNVSHRWWKLQILGHYHLQCTSFPSLFPALRTSNISVMFWVVWESSTPPCLGKYDWVRSVAPFAPASLSYHTSRASRPL</sequence>
<dbReference type="AlphaFoldDB" id="A0A9P8APY3"/>
<keyword evidence="2" id="KW-1185">Reference proteome</keyword>
<protein>
    <submittedName>
        <fullName evidence="1">Uncharacterized protein</fullName>
    </submittedName>
</protein>
<gene>
    <name evidence="1" type="ORF">BT62DRAFT_1009307</name>
</gene>